<dbReference type="AlphaFoldDB" id="Q2N5M2"/>
<sequence>MDVGLLNFGMEGLLNAGTNLSQSTQKKLSLLCIIVRLCGPISVTSLLTNGSQERT</sequence>
<dbReference type="STRING" id="314225.ELI_14635"/>
<organism evidence="1 2">
    <name type="scientific">Erythrobacter litoralis (strain HTCC2594)</name>
    <dbReference type="NCBI Taxonomy" id="314225"/>
    <lineage>
        <taxon>Bacteria</taxon>
        <taxon>Pseudomonadati</taxon>
        <taxon>Pseudomonadota</taxon>
        <taxon>Alphaproteobacteria</taxon>
        <taxon>Sphingomonadales</taxon>
        <taxon>Erythrobacteraceae</taxon>
        <taxon>Erythrobacter/Porphyrobacter group</taxon>
        <taxon>Erythrobacter</taxon>
    </lineage>
</organism>
<gene>
    <name evidence="1" type="ordered locus">ELI_14635</name>
</gene>
<protein>
    <submittedName>
        <fullName evidence="1">Uncharacterized protein</fullName>
    </submittedName>
</protein>
<evidence type="ECO:0000313" key="1">
    <source>
        <dbReference type="EMBL" id="ABC65019.1"/>
    </source>
</evidence>
<dbReference type="KEGG" id="eli:ELI_14635"/>
<keyword evidence="2" id="KW-1185">Reference proteome</keyword>
<reference evidence="2" key="1">
    <citation type="journal article" date="2009" name="J. Bacteriol.">
        <title>Complete genome sequence of Erythrobacter litoralis HTCC2594.</title>
        <authorList>
            <person name="Oh H.M."/>
            <person name="Giovannoni S.J."/>
            <person name="Ferriera S."/>
            <person name="Johnson J."/>
            <person name="Cho J.C."/>
        </authorList>
    </citation>
    <scope>NUCLEOTIDE SEQUENCE [LARGE SCALE GENOMIC DNA]</scope>
    <source>
        <strain evidence="2">HTCC2594</strain>
    </source>
</reference>
<dbReference type="EMBL" id="CP000157">
    <property type="protein sequence ID" value="ABC65019.1"/>
    <property type="molecule type" value="Genomic_DNA"/>
</dbReference>
<proteinExistence type="predicted"/>
<dbReference type="HOGENOM" id="CLU_3025267_0_0_5"/>
<name>Q2N5M2_ERYLH</name>
<evidence type="ECO:0000313" key="2">
    <source>
        <dbReference type="Proteomes" id="UP000008808"/>
    </source>
</evidence>
<dbReference type="Proteomes" id="UP000008808">
    <property type="component" value="Chromosome"/>
</dbReference>
<accession>Q2N5M2</accession>